<dbReference type="EMBL" id="JABEZY010000004">
    <property type="protein sequence ID" value="MBA0736460.1"/>
    <property type="molecule type" value="Genomic_DNA"/>
</dbReference>
<feature type="region of interest" description="Disordered" evidence="1">
    <location>
        <begin position="129"/>
        <end position="155"/>
    </location>
</feature>
<feature type="domain" description="Myb/SANT-like" evidence="2">
    <location>
        <begin position="11"/>
        <end position="60"/>
    </location>
</feature>
<organism evidence="3 4">
    <name type="scientific">Gossypium gossypioides</name>
    <name type="common">Mexican cotton</name>
    <name type="synonym">Selera gossypioides</name>
    <dbReference type="NCBI Taxonomy" id="34282"/>
    <lineage>
        <taxon>Eukaryota</taxon>
        <taxon>Viridiplantae</taxon>
        <taxon>Streptophyta</taxon>
        <taxon>Embryophyta</taxon>
        <taxon>Tracheophyta</taxon>
        <taxon>Spermatophyta</taxon>
        <taxon>Magnoliopsida</taxon>
        <taxon>eudicotyledons</taxon>
        <taxon>Gunneridae</taxon>
        <taxon>Pentapetalae</taxon>
        <taxon>rosids</taxon>
        <taxon>malvids</taxon>
        <taxon>Malvales</taxon>
        <taxon>Malvaceae</taxon>
        <taxon>Malvoideae</taxon>
        <taxon>Gossypium</taxon>
    </lineage>
</organism>
<proteinExistence type="predicted"/>
<name>A0A7J9BJT6_GOSGO</name>
<feature type="compositionally biased region" description="Basic and acidic residues" evidence="1">
    <location>
        <begin position="141"/>
        <end position="155"/>
    </location>
</feature>
<accession>A0A7J9BJT6</accession>
<dbReference type="InterPro" id="IPR024752">
    <property type="entry name" value="Myb/SANT-like_dom"/>
</dbReference>
<dbReference type="Pfam" id="PF12776">
    <property type="entry name" value="Myb_DNA-bind_3"/>
    <property type="match status" value="1"/>
</dbReference>
<keyword evidence="4" id="KW-1185">Reference proteome</keyword>
<dbReference type="PANTHER" id="PTHR46250">
    <property type="entry name" value="MYB/SANT-LIKE DNA-BINDING DOMAIN PROTEIN-RELATED"/>
    <property type="match status" value="1"/>
</dbReference>
<dbReference type="PANTHER" id="PTHR46250:SF17">
    <property type="entry name" value="MYB_SANT-LIKE DOMAIN-CONTAINING PROTEIN"/>
    <property type="match status" value="1"/>
</dbReference>
<sequence length="155" mass="17794">MLEKVLPHAMLKAKPNLESRIRTLKRDWEIVYGMPSGKDNSGFGWDEHRQLVVAEDAVYKKVGQLRHHSFPYYDQVTAIYAKDRATRKDAQTTVDIIEEIDAEDVATANTHEERNDLHGCEADVSLEEMDLSATQLQPSRNQDDSTFSKKKKKDF</sequence>
<evidence type="ECO:0000313" key="4">
    <source>
        <dbReference type="Proteomes" id="UP000593579"/>
    </source>
</evidence>
<protein>
    <recommendedName>
        <fullName evidence="2">Myb/SANT-like domain-containing protein</fullName>
    </recommendedName>
</protein>
<dbReference type="Proteomes" id="UP000593579">
    <property type="component" value="Unassembled WGS sequence"/>
</dbReference>
<evidence type="ECO:0000256" key="1">
    <source>
        <dbReference type="SAM" id="MobiDB-lite"/>
    </source>
</evidence>
<gene>
    <name evidence="3" type="ORF">Gogos_010012</name>
</gene>
<dbReference type="OrthoDB" id="992533at2759"/>
<comment type="caution">
    <text evidence="3">The sequence shown here is derived from an EMBL/GenBank/DDBJ whole genome shotgun (WGS) entry which is preliminary data.</text>
</comment>
<dbReference type="AlphaFoldDB" id="A0A7J9BJT6"/>
<evidence type="ECO:0000259" key="2">
    <source>
        <dbReference type="Pfam" id="PF12776"/>
    </source>
</evidence>
<reference evidence="3 4" key="1">
    <citation type="journal article" date="2019" name="Genome Biol. Evol.">
        <title>Insights into the evolution of the New World diploid cottons (Gossypium, subgenus Houzingenia) based on genome sequencing.</title>
        <authorList>
            <person name="Grover C.E."/>
            <person name="Arick M.A. 2nd"/>
            <person name="Thrash A."/>
            <person name="Conover J.L."/>
            <person name="Sanders W.S."/>
            <person name="Peterson D.G."/>
            <person name="Frelichowski J.E."/>
            <person name="Scheffler J.A."/>
            <person name="Scheffler B.E."/>
            <person name="Wendel J.F."/>
        </authorList>
    </citation>
    <scope>NUCLEOTIDE SEQUENCE [LARGE SCALE GENOMIC DNA]</scope>
    <source>
        <strain evidence="3">5</strain>
        <tissue evidence="3">Leaf</tissue>
    </source>
</reference>
<evidence type="ECO:0000313" key="3">
    <source>
        <dbReference type="EMBL" id="MBA0736460.1"/>
    </source>
</evidence>